<dbReference type="OrthoDB" id="9988732at2759"/>
<dbReference type="CDD" id="cd00570">
    <property type="entry name" value="GST_N_family"/>
    <property type="match status" value="1"/>
</dbReference>
<name>A0A815ADH9_9BILA</name>
<dbReference type="PANTHER" id="PTHR44051:SF2">
    <property type="entry name" value="HYPOTHETICAL GLUTATHIONE S-TRANSFERASE LIKE PROTEIN"/>
    <property type="match status" value="1"/>
</dbReference>
<dbReference type="EMBL" id="CAJNOO010002314">
    <property type="protein sequence ID" value="CAF1256076.1"/>
    <property type="molecule type" value="Genomic_DNA"/>
</dbReference>
<evidence type="ECO:0000313" key="4">
    <source>
        <dbReference type="EMBL" id="CAF1256076.1"/>
    </source>
</evidence>
<dbReference type="SUPFAM" id="SSF52833">
    <property type="entry name" value="Thioredoxin-like"/>
    <property type="match status" value="1"/>
</dbReference>
<dbReference type="InterPro" id="IPR004046">
    <property type="entry name" value="GST_C"/>
</dbReference>
<evidence type="ECO:0000259" key="3">
    <source>
        <dbReference type="PROSITE" id="PS50404"/>
    </source>
</evidence>
<dbReference type="InterPro" id="IPR036249">
    <property type="entry name" value="Thioredoxin-like_sf"/>
</dbReference>
<organism evidence="4 5">
    <name type="scientific">Rotaria sordida</name>
    <dbReference type="NCBI Taxonomy" id="392033"/>
    <lineage>
        <taxon>Eukaryota</taxon>
        <taxon>Metazoa</taxon>
        <taxon>Spiralia</taxon>
        <taxon>Gnathifera</taxon>
        <taxon>Rotifera</taxon>
        <taxon>Eurotatoria</taxon>
        <taxon>Bdelloidea</taxon>
        <taxon>Philodinida</taxon>
        <taxon>Philodinidae</taxon>
        <taxon>Rotaria</taxon>
    </lineage>
</organism>
<feature type="domain" description="GST N-terminal" evidence="3">
    <location>
        <begin position="2"/>
        <end position="87"/>
    </location>
</feature>
<dbReference type="InterPro" id="IPR036282">
    <property type="entry name" value="Glutathione-S-Trfase_C_sf"/>
</dbReference>
<comment type="caution">
    <text evidence="4">The sequence shown here is derived from an EMBL/GenBank/DDBJ whole genome shotgun (WGS) entry which is preliminary data.</text>
</comment>
<dbReference type="PANTHER" id="PTHR44051">
    <property type="entry name" value="GLUTATHIONE S-TRANSFERASE-RELATED"/>
    <property type="match status" value="1"/>
</dbReference>
<dbReference type="Proteomes" id="UP000663882">
    <property type="component" value="Unassembled WGS sequence"/>
</dbReference>
<dbReference type="Gene3D" id="3.40.30.10">
    <property type="entry name" value="Glutaredoxin"/>
    <property type="match status" value="1"/>
</dbReference>
<evidence type="ECO:0000313" key="5">
    <source>
        <dbReference type="Proteomes" id="UP000663882"/>
    </source>
</evidence>
<evidence type="ECO:0000256" key="2">
    <source>
        <dbReference type="SAM" id="MobiDB-lite"/>
    </source>
</evidence>
<feature type="region of interest" description="Disordered" evidence="2">
    <location>
        <begin position="310"/>
        <end position="331"/>
    </location>
</feature>
<dbReference type="Pfam" id="PF00043">
    <property type="entry name" value="GST_C"/>
    <property type="match status" value="1"/>
</dbReference>
<reference evidence="4" key="1">
    <citation type="submission" date="2021-02" db="EMBL/GenBank/DDBJ databases">
        <authorList>
            <person name="Nowell W R."/>
        </authorList>
    </citation>
    <scope>NUCLEOTIDE SEQUENCE</scope>
</reference>
<dbReference type="AlphaFoldDB" id="A0A815ADH9"/>
<sequence length="373" mass="44500">MERLRLYQIPWSHYCDKVRWALDLKEIPYELINYNLLGETKGLERAPKTLRKLMPILEDPNNKDDNRFQYDSTPILLYLDTQYPRSSICLFPSSSSCEQRQQVINTCLRLDSELGLYARRITYVEILNEKPGAMSILLGEKFSWAYNPDDIRSRLISSIIACFMIARYRLHRIKEERLKEKTEKILLEVGDHLRTNNYLVGNQFSAADLTFCSLIKPLQRVSCFINDYRFRIIFEYQERIRRDYDPKYPNIDNFVEKMADKHRTQKQENEKRFSIRLWAFLHQINFIQRFFIWFMTMVVNTVYGPASDDEEIPQFQRSSSPSSSPGNREQEALNDQRLINITSIWSMIKFLFKYQCHLLFTIPNQAAYLNRKL</sequence>
<dbReference type="InterPro" id="IPR004045">
    <property type="entry name" value="Glutathione_S-Trfase_N"/>
</dbReference>
<evidence type="ECO:0000256" key="1">
    <source>
        <dbReference type="ARBA" id="ARBA00007409"/>
    </source>
</evidence>
<accession>A0A815ADH9</accession>
<dbReference type="Gene3D" id="1.20.1050.10">
    <property type="match status" value="1"/>
</dbReference>
<dbReference type="PROSITE" id="PS50404">
    <property type="entry name" value="GST_NTER"/>
    <property type="match status" value="1"/>
</dbReference>
<dbReference type="SUPFAM" id="SSF47616">
    <property type="entry name" value="GST C-terminal domain-like"/>
    <property type="match status" value="1"/>
</dbReference>
<comment type="similarity">
    <text evidence="1">Belongs to the GST superfamily.</text>
</comment>
<dbReference type="Pfam" id="PF13417">
    <property type="entry name" value="GST_N_3"/>
    <property type="match status" value="1"/>
</dbReference>
<proteinExistence type="inferred from homology"/>
<protein>
    <recommendedName>
        <fullName evidence="3">GST N-terminal domain-containing protein</fullName>
    </recommendedName>
</protein>
<gene>
    <name evidence="4" type="ORF">RFH988_LOCUS27430</name>
</gene>